<evidence type="ECO:0000313" key="2">
    <source>
        <dbReference type="EMBL" id="MDN4369975.1"/>
    </source>
</evidence>
<keyword evidence="1" id="KW-0732">Signal</keyword>
<reference evidence="2" key="2">
    <citation type="submission" date="2023-01" db="EMBL/GenBank/DDBJ databases">
        <authorList>
            <person name="Hamerlinck H."/>
            <person name="Aerssens A."/>
            <person name="Boelens J."/>
            <person name="Messiaen A.-S."/>
            <person name="Vandendriessche S."/>
            <person name="Velghe A."/>
            <person name="Verhasselt B."/>
            <person name="Leroux-Roels I."/>
        </authorList>
    </citation>
    <scope>NUCLEOTIDE SEQUENCE</scope>
    <source>
        <strain evidence="2">UZG-GERCF-220920-Env23</strain>
    </source>
</reference>
<dbReference type="RefSeq" id="WP_284884141.1">
    <property type="nucleotide sequence ID" value="NZ_JANGZT010000001.1"/>
</dbReference>
<organism evidence="2 3">
    <name type="scientific">Citrobacter portucalensis</name>
    <dbReference type="NCBI Taxonomy" id="1639133"/>
    <lineage>
        <taxon>Bacteria</taxon>
        <taxon>Pseudomonadati</taxon>
        <taxon>Pseudomonadota</taxon>
        <taxon>Gammaproteobacteria</taxon>
        <taxon>Enterobacterales</taxon>
        <taxon>Enterobacteriaceae</taxon>
        <taxon>Citrobacter</taxon>
        <taxon>Citrobacter freundii complex</taxon>
    </lineage>
</organism>
<evidence type="ECO:0000256" key="1">
    <source>
        <dbReference type="SAM" id="SignalP"/>
    </source>
</evidence>
<proteinExistence type="predicted"/>
<sequence length="147" mass="16547">MRVLFAVALLFFSALVPVHADGWYVNKRGEPTVMSEDGNWYMMISKTVKGDINAYLLPRGKFECKSSGSSSSMYVNGTKVRWWQNCDSEMGMYWYAYTQAGINHLIGEFIRRKSVTIQDGNLTILFSASGFNSTAQQFIDDVTDPGL</sequence>
<dbReference type="Proteomes" id="UP001169985">
    <property type="component" value="Unassembled WGS sequence"/>
</dbReference>
<dbReference type="EMBL" id="JAQIHS010000020">
    <property type="protein sequence ID" value="MDN4369975.1"/>
    <property type="molecule type" value="Genomic_DNA"/>
</dbReference>
<evidence type="ECO:0000313" key="3">
    <source>
        <dbReference type="Proteomes" id="UP001169985"/>
    </source>
</evidence>
<name>A0AAW7LV76_9ENTR</name>
<gene>
    <name evidence="2" type="ORF">PEY55_17020</name>
</gene>
<comment type="caution">
    <text evidence="2">The sequence shown here is derived from an EMBL/GenBank/DDBJ whole genome shotgun (WGS) entry which is preliminary data.</text>
</comment>
<feature type="chain" id="PRO_5043846480" evidence="1">
    <location>
        <begin position="21"/>
        <end position="147"/>
    </location>
</feature>
<accession>A0AAW7LV76</accession>
<dbReference type="AlphaFoldDB" id="A0AAW7LV76"/>
<protein>
    <submittedName>
        <fullName evidence="2">Uncharacterized protein</fullName>
    </submittedName>
</protein>
<reference evidence="2" key="1">
    <citation type="journal article" date="2023" name="Antimicrob Resist Infect Control">
        <title>Sanitary installations and wastewater plumbing as reservoir for the long-term circulation and transmission of carbapenemase producing Citrobacter freundii clones in a hospital setting.</title>
        <authorList>
            <person name="Hamerlinck H."/>
            <person name="Aerssens A."/>
            <person name="Boelens J."/>
            <person name="Dehaene A."/>
            <person name="McMahon M."/>
            <person name="Messiaen A.S."/>
            <person name="Vandendriessche S."/>
            <person name="Velghe A."/>
            <person name="Leroux-Roels I."/>
            <person name="Verhasselt B."/>
        </authorList>
    </citation>
    <scope>NUCLEOTIDE SEQUENCE</scope>
    <source>
        <strain evidence="2">UZG-GERCF-220920-Env23</strain>
    </source>
</reference>
<feature type="signal peptide" evidence="1">
    <location>
        <begin position="1"/>
        <end position="20"/>
    </location>
</feature>